<dbReference type="CDD" id="cd05466">
    <property type="entry name" value="PBP2_LTTR_substrate"/>
    <property type="match status" value="1"/>
</dbReference>
<dbReference type="SUPFAM" id="SSF46785">
    <property type="entry name" value="Winged helix' DNA-binding domain"/>
    <property type="match status" value="1"/>
</dbReference>
<comment type="caution">
    <text evidence="6">The sequence shown here is derived from an EMBL/GenBank/DDBJ whole genome shotgun (WGS) entry which is preliminary data.</text>
</comment>
<evidence type="ECO:0000313" key="7">
    <source>
        <dbReference type="Proteomes" id="UP001521137"/>
    </source>
</evidence>
<keyword evidence="7" id="KW-1185">Reference proteome</keyword>
<dbReference type="InterPro" id="IPR005119">
    <property type="entry name" value="LysR_subst-bd"/>
</dbReference>
<dbReference type="InterPro" id="IPR036388">
    <property type="entry name" value="WH-like_DNA-bd_sf"/>
</dbReference>
<feature type="domain" description="HTH lysR-type" evidence="5">
    <location>
        <begin position="1"/>
        <end position="58"/>
    </location>
</feature>
<dbReference type="Proteomes" id="UP001521137">
    <property type="component" value="Unassembled WGS sequence"/>
</dbReference>
<gene>
    <name evidence="6" type="ORF">L0668_10985</name>
</gene>
<dbReference type="PRINTS" id="PR00039">
    <property type="entry name" value="HTHLYSR"/>
</dbReference>
<evidence type="ECO:0000313" key="6">
    <source>
        <dbReference type="EMBL" id="MCF2948632.1"/>
    </source>
</evidence>
<dbReference type="InterPro" id="IPR000847">
    <property type="entry name" value="LysR_HTH_N"/>
</dbReference>
<dbReference type="Pfam" id="PF00126">
    <property type="entry name" value="HTH_1"/>
    <property type="match status" value="1"/>
</dbReference>
<dbReference type="EMBL" id="JAKGAS010000005">
    <property type="protein sequence ID" value="MCF2948632.1"/>
    <property type="molecule type" value="Genomic_DNA"/>
</dbReference>
<proteinExistence type="inferred from homology"/>
<accession>A0ABS9D8B8</accession>
<dbReference type="Pfam" id="PF03466">
    <property type="entry name" value="LysR_substrate"/>
    <property type="match status" value="1"/>
</dbReference>
<dbReference type="SUPFAM" id="SSF53850">
    <property type="entry name" value="Periplasmic binding protein-like II"/>
    <property type="match status" value="1"/>
</dbReference>
<evidence type="ECO:0000259" key="5">
    <source>
        <dbReference type="PROSITE" id="PS50931"/>
    </source>
</evidence>
<dbReference type="Gene3D" id="3.40.190.290">
    <property type="match status" value="1"/>
</dbReference>
<evidence type="ECO:0000256" key="4">
    <source>
        <dbReference type="ARBA" id="ARBA00023163"/>
    </source>
</evidence>
<keyword evidence="2" id="KW-0805">Transcription regulation</keyword>
<evidence type="ECO:0000256" key="3">
    <source>
        <dbReference type="ARBA" id="ARBA00023125"/>
    </source>
</evidence>
<dbReference type="Gene3D" id="1.10.10.10">
    <property type="entry name" value="Winged helix-like DNA-binding domain superfamily/Winged helix DNA-binding domain"/>
    <property type="match status" value="1"/>
</dbReference>
<comment type="similarity">
    <text evidence="1">Belongs to the LysR transcriptional regulatory family.</text>
</comment>
<protein>
    <submittedName>
        <fullName evidence="6">LysR family transcriptional regulator</fullName>
    </submittedName>
</protein>
<dbReference type="InterPro" id="IPR050950">
    <property type="entry name" value="HTH-type_LysR_regulators"/>
</dbReference>
<dbReference type="RefSeq" id="WP_235312546.1">
    <property type="nucleotide sequence ID" value="NZ_JAKGAS010000005.1"/>
</dbReference>
<keyword evidence="3" id="KW-0238">DNA-binding</keyword>
<dbReference type="PROSITE" id="PS50931">
    <property type="entry name" value="HTH_LYSR"/>
    <property type="match status" value="1"/>
</dbReference>
<keyword evidence="4" id="KW-0804">Transcription</keyword>
<name>A0ABS9D8B8_9ALTE</name>
<sequence>MNSKQLQYFLATVENGSITAAARAIDVAQPAISLQLANLEHELKLKLFERDFRGVHLTDAGKKFEYHANIILTQINQAKADLVGNEHECSGKVVVGLSQSICNVLSVDLLTELEHRFANIEIDFRIGPSNVINNCFAENELDIILGYELDEQLENAADTLALIRENLYLYISQKPQNPAYYELTLYGSMPFVDLQHYETFAPNKEDALYKLLNKQAKQAGIKLKTKSAFGQLMTTLHYVMQGVGLIVAPSSSAFHLEKQNLVRAIDIVDPPIQRDVYLSMAEDKKHNAAVKVVYELIRELTANVHDNKDWRGELLDQKYAHPSRNNIEALVAS</sequence>
<evidence type="ECO:0000256" key="2">
    <source>
        <dbReference type="ARBA" id="ARBA00023015"/>
    </source>
</evidence>
<dbReference type="PANTHER" id="PTHR30419">
    <property type="entry name" value="HTH-TYPE TRANSCRIPTIONAL REGULATOR YBHD"/>
    <property type="match status" value="1"/>
</dbReference>
<reference evidence="6 7" key="1">
    <citation type="submission" date="2022-01" db="EMBL/GenBank/DDBJ databases">
        <title>Paraglaciecola sp. G1-23.</title>
        <authorList>
            <person name="Jin M.S."/>
            <person name="Han D.M."/>
            <person name="Kim H.M."/>
            <person name="Jeon C.O."/>
        </authorList>
    </citation>
    <scope>NUCLEOTIDE SEQUENCE [LARGE SCALE GENOMIC DNA]</scope>
    <source>
        <strain evidence="6 7">G1-23</strain>
    </source>
</reference>
<dbReference type="InterPro" id="IPR036390">
    <property type="entry name" value="WH_DNA-bd_sf"/>
</dbReference>
<organism evidence="6 7">
    <name type="scientific">Paraglaciecola algarum</name>
    <dbReference type="NCBI Taxonomy" id="3050085"/>
    <lineage>
        <taxon>Bacteria</taxon>
        <taxon>Pseudomonadati</taxon>
        <taxon>Pseudomonadota</taxon>
        <taxon>Gammaproteobacteria</taxon>
        <taxon>Alteromonadales</taxon>
        <taxon>Alteromonadaceae</taxon>
        <taxon>Paraglaciecola</taxon>
    </lineage>
</organism>
<evidence type="ECO:0000256" key="1">
    <source>
        <dbReference type="ARBA" id="ARBA00009437"/>
    </source>
</evidence>